<keyword evidence="2" id="KW-1185">Reference proteome</keyword>
<dbReference type="EMBL" id="VUJX02000001">
    <property type="protein sequence ID" value="KAL0942330.1"/>
    <property type="molecule type" value="Genomic_DNA"/>
</dbReference>
<comment type="caution">
    <text evidence="1">The sequence shown here is derived from an EMBL/GenBank/DDBJ whole genome shotgun (WGS) entry which is preliminary data.</text>
</comment>
<evidence type="ECO:0000313" key="1">
    <source>
        <dbReference type="EMBL" id="KAL0942330.1"/>
    </source>
</evidence>
<organism evidence="1 2">
    <name type="scientific">Colletotrichum truncatum</name>
    <name type="common">Anthracnose fungus</name>
    <name type="synonym">Colletotrichum capsici</name>
    <dbReference type="NCBI Taxonomy" id="5467"/>
    <lineage>
        <taxon>Eukaryota</taxon>
        <taxon>Fungi</taxon>
        <taxon>Dikarya</taxon>
        <taxon>Ascomycota</taxon>
        <taxon>Pezizomycotina</taxon>
        <taxon>Sordariomycetes</taxon>
        <taxon>Hypocreomycetidae</taxon>
        <taxon>Glomerellales</taxon>
        <taxon>Glomerellaceae</taxon>
        <taxon>Colletotrichum</taxon>
        <taxon>Colletotrichum truncatum species complex</taxon>
    </lineage>
</organism>
<proteinExistence type="predicted"/>
<dbReference type="Proteomes" id="UP000805649">
    <property type="component" value="Unassembled WGS sequence"/>
</dbReference>
<accession>A0ACC3ZE86</accession>
<sequence>MDPNKNYPYFPPPPGQTGVPPPLPPRIVSPEAAQYPPQPNAQTPYPPAQHYQPPQNVGGYVPAAGGFNVQPMPSHAAPPPLSYPANPQGYPTGSWLQQPQQPQHVATTPSAQQPYGSPSTHAYQTPSPVPSSTRPPMKSQLQTIQPYLNTQKLLGSYQDLKSKARTKLSQYLVQPPQQPSQPNAHVKPHAQYQNVNPSSVPPTQPGTASSQPQYHYPQAAQYHQVIHTGTPPGAVQTPPPHSYNASVPVQPQNHHHPSTPTVPTTVPQRQSIIQQPHHPTLPAGQPSPAFSSPAVSPPISSFQHHPSVSPATPIPNIPGAILPQLPPVPAVNEQPILQQVPQAQSVQQAHATDIYEAPSDARYSIHEPYHSQPPSHLNTPTNQTTATTVIPAEETQSGAPSNHVQQNYYPPPPPVPQMTPPVGSHATGPQEPITGYTPPIPSISKPVGPPGPADTPVSKPETPYHPVQDVRSGHVAAPQQQIPAPAIDQISSQLSRVSLKPTLLPDPTPLGPEDEDFHEWKRPIPTVVEDGKPNDVIWECPDQRVIDYECEWYHIPEIPDFIVCTRCHEMYLSGTPSSSSFTRVKRPEGRCRFNVPRITRALLPEYLKTKDFQPIKDFMSKRLEVPDCHGQAGVKGTAGIKWFIPLEKSLSDMGMISCEACYEDIILGTSLRQHWGPHDKIQAADASWACDICIPFLGRTILKYSKLPGHTWEGWVEAAAKHVKLPQCEKTKAVSPSSRRWVHLCGKKVPEMKICEKCYEETLAYTPLGLEFELIDVEPSATGLDWMDVALGYRTQAPDPWVCSASSFPVYVAIAAAKSQKDINVLVKAAEVIVSSPSCTEQGIVDGTWYTLAGGGCDDLMLCAACYAAYVNTWKLDRFYQRVTGLDSSQAYLCSFQRSAPRWFQQLYRMQEGIETGVWSRYSAWVRKFSGIPTCPKIDQVGNRKWYGWDDCTICPECWVTFCKDSSPAPGVKMEFDNQLVAETRMCCMYSPRMRGKWVEACKTGSADELVEFSRVRHGVYVQTVLQIRMLRQMQEMQMMNAMHAGMMSITYQGIESIKLINGTGDGYMHGNSTLGWHETAEGATSAAFRNQMSAGMSQSNSASTWMMIAQLTEQWSQVE</sequence>
<gene>
    <name evidence="1" type="ORF">CTRU02_200216</name>
</gene>
<name>A0ACC3ZE86_COLTU</name>
<evidence type="ECO:0000313" key="2">
    <source>
        <dbReference type="Proteomes" id="UP000805649"/>
    </source>
</evidence>
<reference evidence="1 2" key="1">
    <citation type="journal article" date="2020" name="Phytopathology">
        <title>Genome Sequence Resources of Colletotrichum truncatum, C. plurivorum, C. musicola, and C. sojae: Four Species Pathogenic to Soybean (Glycine max).</title>
        <authorList>
            <person name="Rogerio F."/>
            <person name="Boufleur T.R."/>
            <person name="Ciampi-Guillardi M."/>
            <person name="Sukno S.A."/>
            <person name="Thon M.R."/>
            <person name="Massola Junior N.S."/>
            <person name="Baroncelli R."/>
        </authorList>
    </citation>
    <scope>NUCLEOTIDE SEQUENCE [LARGE SCALE GENOMIC DNA]</scope>
    <source>
        <strain evidence="1 2">CMES1059</strain>
    </source>
</reference>
<protein>
    <submittedName>
        <fullName evidence="1">Integral membrane protein</fullName>
    </submittedName>
</protein>